<comment type="similarity">
    <text evidence="1">Belongs to the initiator RepB protein family.</text>
</comment>
<dbReference type="SUPFAM" id="SSF46785">
    <property type="entry name" value="Winged helix' DNA-binding domain"/>
    <property type="match status" value="2"/>
</dbReference>
<gene>
    <name evidence="3" type="ORF">ACFQDL_31060</name>
    <name evidence="4" type="ORF">ACFQDL_32800</name>
</gene>
<comment type="caution">
    <text evidence="3">The sequence shown here is derived from an EMBL/GenBank/DDBJ whole genome shotgun (WGS) entry which is preliminary data.</text>
</comment>
<keyword evidence="5" id="KW-1185">Reference proteome</keyword>
<dbReference type="Proteomes" id="UP001596422">
    <property type="component" value="Unassembled WGS sequence"/>
</dbReference>
<feature type="domain" description="Initiator Rep protein WH1" evidence="2">
    <location>
        <begin position="46"/>
        <end position="217"/>
    </location>
</feature>
<dbReference type="EMBL" id="JBHSWE010000002">
    <property type="protein sequence ID" value="MFC6674041.1"/>
    <property type="molecule type" value="Genomic_DNA"/>
</dbReference>
<sequence>MDEQDTVLEGELVNDATAERSFVPEAIQVQDDLFAQELSEQRNALVYKRNELIHGQFNMRTLALKTFSAVLAQLDPRSNEFPPVNFTRTELARLVKVSRQAMFQLVDDLTNELQSVVVKVPYIDKDWEDSVRAERSAAKREGRPERPIPRPKADDSFVKVNLFQKAIYNAEANLITFVFNERLKDYLVDLRGNFTYYQLNSVISMSSGHAIRMYEILRAALSLKAVESGVLVAYKDIDYQELRDMLAIAPEAYPRFSLFERDLLRRVQKQMDGGDLTFTYSLPDRIGPGRKRAPVKTIRFRIMATMVPSSSGDWKLTLVQTFTQAARTKLKNSFTEARLQRNVEYYHDQLVDGLKVTRASSWLRKAFSEDYAGIAQLKSGVHVREAMQADFLRDQLLKLWLTLPAEDQDSFLTNGFECESIDMMYQLYRTLRVKKDSESAGAKQTARSKREAVTEAVMDIKDVDW</sequence>
<protein>
    <submittedName>
        <fullName evidence="3">Replication initiation protein</fullName>
    </submittedName>
</protein>
<organism evidence="3 5">
    <name type="scientific">Marinobacterium aestuariivivens</name>
    <dbReference type="NCBI Taxonomy" id="1698799"/>
    <lineage>
        <taxon>Bacteria</taxon>
        <taxon>Pseudomonadati</taxon>
        <taxon>Pseudomonadota</taxon>
        <taxon>Gammaproteobacteria</taxon>
        <taxon>Oceanospirillales</taxon>
        <taxon>Oceanospirillaceae</taxon>
        <taxon>Marinobacterium</taxon>
    </lineage>
</organism>
<dbReference type="RefSeq" id="WP_379913640.1">
    <property type="nucleotide sequence ID" value="NZ_JBHSWE010000002.1"/>
</dbReference>
<evidence type="ECO:0000313" key="3">
    <source>
        <dbReference type="EMBL" id="MFC6674041.1"/>
    </source>
</evidence>
<dbReference type="Gene3D" id="1.10.10.10">
    <property type="entry name" value="Winged helix-like DNA-binding domain superfamily/Winged helix DNA-binding domain"/>
    <property type="match status" value="2"/>
</dbReference>
<evidence type="ECO:0000256" key="1">
    <source>
        <dbReference type="ARBA" id="ARBA00038283"/>
    </source>
</evidence>
<evidence type="ECO:0000313" key="4">
    <source>
        <dbReference type="EMBL" id="MFC6674373.1"/>
    </source>
</evidence>
<reference evidence="3" key="3">
    <citation type="submission" date="2024-09" db="EMBL/GenBank/DDBJ databases">
        <authorList>
            <person name="Sun Q."/>
            <person name="Mori K."/>
        </authorList>
    </citation>
    <scope>NUCLEOTIDE SEQUENCE</scope>
    <source>
        <strain evidence="3">NBRC 111756</strain>
    </source>
</reference>
<reference evidence="5" key="2">
    <citation type="journal article" date="2019" name="Int. J. Syst. Evol. Microbiol.">
        <title>The Global Catalogue of Microorganisms (GCM) 10K type strain sequencing project: providing services to taxonomists for standard genome sequencing and annotation.</title>
        <authorList>
            <consortium name="The Broad Institute Genomics Platform"/>
            <consortium name="The Broad Institute Genome Sequencing Center for Infectious Disease"/>
            <person name="Wu L."/>
            <person name="Ma J."/>
        </authorList>
    </citation>
    <scope>NUCLEOTIDE SEQUENCE [LARGE SCALE GENOMIC DNA]</scope>
    <source>
        <strain evidence="5">NBRC 111756</strain>
    </source>
</reference>
<name>A0ABW2A919_9GAMM</name>
<evidence type="ECO:0000313" key="5">
    <source>
        <dbReference type="Proteomes" id="UP001596422"/>
    </source>
</evidence>
<dbReference type="InterPro" id="IPR000525">
    <property type="entry name" value="Initiator_Rep_WH1"/>
</dbReference>
<dbReference type="InterPro" id="IPR036388">
    <property type="entry name" value="WH-like_DNA-bd_sf"/>
</dbReference>
<dbReference type="EMBL" id="JBHSWE010000002">
    <property type="protein sequence ID" value="MFC6674373.1"/>
    <property type="molecule type" value="Genomic_DNA"/>
</dbReference>
<dbReference type="Pfam" id="PF01051">
    <property type="entry name" value="Rep3_N"/>
    <property type="match status" value="1"/>
</dbReference>
<dbReference type="InterPro" id="IPR036390">
    <property type="entry name" value="WH_DNA-bd_sf"/>
</dbReference>
<accession>A0ABW2A919</accession>
<evidence type="ECO:0000259" key="2">
    <source>
        <dbReference type="Pfam" id="PF01051"/>
    </source>
</evidence>
<reference evidence="3" key="1">
    <citation type="journal article" date="2014" name="Int. J. Syst. Evol. Microbiol.">
        <title>Complete genome of a new Firmicutes species belonging to the dominant human colonic microbiota ('Ruminococcus bicirculans') reveals two chromosomes and a selective capacity to utilize plant glucans.</title>
        <authorList>
            <consortium name="NISC Comparative Sequencing Program"/>
            <person name="Wegmann U."/>
            <person name="Louis P."/>
            <person name="Goesmann A."/>
            <person name="Henrissat B."/>
            <person name="Duncan S.H."/>
            <person name="Flint H.J."/>
        </authorList>
    </citation>
    <scope>NUCLEOTIDE SEQUENCE</scope>
    <source>
        <strain evidence="3">NBRC 111756</strain>
    </source>
</reference>
<proteinExistence type="inferred from homology"/>